<dbReference type="PANTHER" id="PTHR46956:SF1">
    <property type="entry name" value="NUCLEOSIDE DIPHOSPHATE KINASE 6"/>
    <property type="match status" value="1"/>
</dbReference>
<feature type="binding site" evidence="9">
    <location>
        <position position="127"/>
    </location>
    <ligand>
        <name>ATP</name>
        <dbReference type="ChEBI" id="CHEBI:30616"/>
    </ligand>
</feature>
<dbReference type="SUPFAM" id="SSF54919">
    <property type="entry name" value="Nucleoside diphosphate kinase, NDK"/>
    <property type="match status" value="1"/>
</dbReference>
<evidence type="ECO:0000256" key="8">
    <source>
        <dbReference type="ARBA" id="ARBA00022842"/>
    </source>
</evidence>
<dbReference type="GO" id="GO:0004550">
    <property type="term" value="F:nucleoside diphosphate kinase activity"/>
    <property type="evidence" value="ECO:0007669"/>
    <property type="project" value="InterPro"/>
</dbReference>
<dbReference type="SMART" id="SM00562">
    <property type="entry name" value="NDK"/>
    <property type="match status" value="1"/>
</dbReference>
<dbReference type="GO" id="GO:0006183">
    <property type="term" value="P:GTP biosynthetic process"/>
    <property type="evidence" value="ECO:0007669"/>
    <property type="project" value="InterPro"/>
</dbReference>
<feature type="binding site" evidence="9">
    <location>
        <position position="103"/>
    </location>
    <ligand>
        <name>ATP</name>
        <dbReference type="ChEBI" id="CHEBI:30616"/>
    </ligand>
</feature>
<evidence type="ECO:0000256" key="1">
    <source>
        <dbReference type="ARBA" id="ARBA00001946"/>
    </source>
</evidence>
<evidence type="ECO:0000313" key="12">
    <source>
        <dbReference type="EMBL" id="AFP10984.1"/>
    </source>
</evidence>
<protein>
    <submittedName>
        <fullName evidence="12">Nucleoside diphosphate kinase 6-like protein</fullName>
    </submittedName>
</protein>
<keyword evidence="5" id="KW-0547">Nucleotide-binding</keyword>
<feature type="binding site" evidence="9">
    <location>
        <position position="117"/>
    </location>
    <ligand>
        <name>ATP</name>
        <dbReference type="ChEBI" id="CHEBI:30616"/>
    </ligand>
</feature>
<dbReference type="EMBL" id="JW878467">
    <property type="protein sequence ID" value="AFP10984.1"/>
    <property type="molecule type" value="mRNA"/>
</dbReference>
<evidence type="ECO:0000256" key="2">
    <source>
        <dbReference type="ARBA" id="ARBA00008142"/>
    </source>
</evidence>
<name>V9LEJ4_CALMI</name>
<evidence type="ECO:0000256" key="10">
    <source>
        <dbReference type="RuleBase" id="RU004011"/>
    </source>
</evidence>
<reference evidence="12" key="1">
    <citation type="journal article" date="2014" name="Nature">
        <title>Elephant shark genome provides unique insights into gnathostome evolution.</title>
        <authorList>
            <consortium name="International Elephant Shark Genome Sequencing Consortium"/>
            <person name="Venkatesh B."/>
            <person name="Lee A.P."/>
            <person name="Ravi V."/>
            <person name="Maurya A.K."/>
            <person name="Lian M.M."/>
            <person name="Swann J.B."/>
            <person name="Ohta Y."/>
            <person name="Flajnik M.F."/>
            <person name="Sutoh Y."/>
            <person name="Kasahara M."/>
            <person name="Hoon S."/>
            <person name="Gangu V."/>
            <person name="Roy S.W."/>
            <person name="Irimia M."/>
            <person name="Korzh V."/>
            <person name="Kondrychyn I."/>
            <person name="Lim Z.W."/>
            <person name="Tay B.H."/>
            <person name="Tohari S."/>
            <person name="Kong K.W."/>
            <person name="Ho S."/>
            <person name="Lorente-Galdos B."/>
            <person name="Quilez J."/>
            <person name="Marques-Bonet T."/>
            <person name="Raney B.J."/>
            <person name="Ingham P.W."/>
            <person name="Tay A."/>
            <person name="Hillier L.W."/>
            <person name="Minx P."/>
            <person name="Boehm T."/>
            <person name="Wilson R.K."/>
            <person name="Brenner S."/>
            <person name="Warren W.C."/>
        </authorList>
    </citation>
    <scope>NUCLEOTIDE SEQUENCE</scope>
    <source>
        <tissue evidence="12">Spleen</tissue>
    </source>
</reference>
<dbReference type="Gene3D" id="3.30.70.141">
    <property type="entry name" value="Nucleoside diphosphate kinase-like domain"/>
    <property type="match status" value="1"/>
</dbReference>
<dbReference type="CDD" id="cd04414">
    <property type="entry name" value="NDPk6"/>
    <property type="match status" value="1"/>
</dbReference>
<keyword evidence="8" id="KW-0460">Magnesium</keyword>
<dbReference type="GO" id="GO:0045839">
    <property type="term" value="P:negative regulation of mitotic nuclear division"/>
    <property type="evidence" value="ECO:0007669"/>
    <property type="project" value="TreeGrafter"/>
</dbReference>
<dbReference type="AlphaFoldDB" id="V9LEJ4"/>
<proteinExistence type="evidence at transcript level"/>
<dbReference type="GO" id="GO:0005739">
    <property type="term" value="C:mitochondrion"/>
    <property type="evidence" value="ECO:0007669"/>
    <property type="project" value="TreeGrafter"/>
</dbReference>
<keyword evidence="6 12" id="KW-0418">Kinase</keyword>
<feature type="binding site" evidence="9">
    <location>
        <position position="69"/>
    </location>
    <ligand>
        <name>ATP</name>
        <dbReference type="ChEBI" id="CHEBI:30616"/>
    </ligand>
</feature>
<evidence type="ECO:0000256" key="4">
    <source>
        <dbReference type="ARBA" id="ARBA00022723"/>
    </source>
</evidence>
<dbReference type="InterPro" id="IPR001564">
    <property type="entry name" value="Nucleoside_diP_kinase"/>
</dbReference>
<evidence type="ECO:0000256" key="6">
    <source>
        <dbReference type="ARBA" id="ARBA00022777"/>
    </source>
</evidence>
<feature type="domain" description="Nucleoside diphosphate kinase-like" evidence="11">
    <location>
        <begin position="12"/>
        <end position="153"/>
    </location>
</feature>
<dbReference type="GO" id="GO:0005524">
    <property type="term" value="F:ATP binding"/>
    <property type="evidence" value="ECO:0007669"/>
    <property type="project" value="UniProtKB-KW"/>
</dbReference>
<evidence type="ECO:0000256" key="3">
    <source>
        <dbReference type="ARBA" id="ARBA00022679"/>
    </source>
</evidence>
<evidence type="ECO:0000256" key="9">
    <source>
        <dbReference type="PROSITE-ProRule" id="PRU00706"/>
    </source>
</evidence>
<feature type="binding site" evidence="9">
    <location>
        <position position="20"/>
    </location>
    <ligand>
        <name>ATP</name>
        <dbReference type="ChEBI" id="CHEBI:30616"/>
    </ligand>
</feature>
<sequence length="181" mass="20629">MEATVRVSRPVLQLTLALVKPDAVAHPLILQAIHQKILENNFIIVTNRDLTWSREASQTFYSQHSGRFFYQRLVEFMSSGPLRAYILAHEDAIRHWRKIMGPTQVCCARYTAPHTIRGSYGLTDTRNSTHGSDCPESASRELATFFPEFSEGAWAASGHSRGDFLYHTERQVHLVRSREAE</sequence>
<dbReference type="InterPro" id="IPR034907">
    <property type="entry name" value="NDK-like_dom"/>
</dbReference>
<keyword evidence="3" id="KW-0808">Transferase</keyword>
<keyword evidence="4" id="KW-0479">Metal-binding</keyword>
<comment type="similarity">
    <text evidence="2 9 10">Belongs to the NDK family.</text>
</comment>
<dbReference type="Pfam" id="PF00334">
    <property type="entry name" value="NDK"/>
    <property type="match status" value="1"/>
</dbReference>
<comment type="cofactor">
    <cofactor evidence="1">
        <name>Mg(2+)</name>
        <dbReference type="ChEBI" id="CHEBI:18420"/>
    </cofactor>
</comment>
<dbReference type="GO" id="GO:0046872">
    <property type="term" value="F:metal ion binding"/>
    <property type="evidence" value="ECO:0007669"/>
    <property type="project" value="UniProtKB-KW"/>
</dbReference>
<evidence type="ECO:0000256" key="7">
    <source>
        <dbReference type="ARBA" id="ARBA00022840"/>
    </source>
</evidence>
<dbReference type="GO" id="GO:0030308">
    <property type="term" value="P:negative regulation of cell growth"/>
    <property type="evidence" value="ECO:0007669"/>
    <property type="project" value="TreeGrafter"/>
</dbReference>
<dbReference type="InterPro" id="IPR037994">
    <property type="entry name" value="NDPk6"/>
</dbReference>
<dbReference type="GO" id="GO:0006228">
    <property type="term" value="P:UTP biosynthetic process"/>
    <property type="evidence" value="ECO:0007669"/>
    <property type="project" value="InterPro"/>
</dbReference>
<dbReference type="GO" id="GO:0006241">
    <property type="term" value="P:CTP biosynthetic process"/>
    <property type="evidence" value="ECO:0007669"/>
    <property type="project" value="InterPro"/>
</dbReference>
<dbReference type="PANTHER" id="PTHR46956">
    <property type="entry name" value="NUCLEOSIDE DIPHOSPHATE KINASE 6"/>
    <property type="match status" value="1"/>
</dbReference>
<organism evidence="12">
    <name type="scientific">Callorhinchus milii</name>
    <name type="common">Ghost shark</name>
    <dbReference type="NCBI Taxonomy" id="7868"/>
    <lineage>
        <taxon>Eukaryota</taxon>
        <taxon>Metazoa</taxon>
        <taxon>Chordata</taxon>
        <taxon>Craniata</taxon>
        <taxon>Vertebrata</taxon>
        <taxon>Chondrichthyes</taxon>
        <taxon>Holocephali</taxon>
        <taxon>Chimaeriformes</taxon>
        <taxon>Callorhinchidae</taxon>
        <taxon>Callorhinchus</taxon>
    </lineage>
</organism>
<evidence type="ECO:0000256" key="5">
    <source>
        <dbReference type="ARBA" id="ARBA00022741"/>
    </source>
</evidence>
<dbReference type="PRINTS" id="PR01243">
    <property type="entry name" value="NUCDPKINASE"/>
</dbReference>
<feature type="active site" description="Pros-phosphohistidine intermediate" evidence="9">
    <location>
        <position position="130"/>
    </location>
</feature>
<feature type="binding site" evidence="9">
    <location>
        <position position="97"/>
    </location>
    <ligand>
        <name>ATP</name>
        <dbReference type="ChEBI" id="CHEBI:30616"/>
    </ligand>
</feature>
<keyword evidence="7" id="KW-0067">ATP-binding</keyword>
<evidence type="ECO:0000259" key="11">
    <source>
        <dbReference type="SMART" id="SM00562"/>
    </source>
</evidence>
<dbReference type="InterPro" id="IPR036850">
    <property type="entry name" value="NDK-like_dom_sf"/>
</dbReference>
<accession>V9LEJ4</accession>
<dbReference type="PROSITE" id="PS51374">
    <property type="entry name" value="NDPK_LIKE"/>
    <property type="match status" value="1"/>
</dbReference>